<dbReference type="EMBL" id="SRLO01000583">
    <property type="protein sequence ID" value="TNN51418.1"/>
    <property type="molecule type" value="Genomic_DNA"/>
</dbReference>
<sequence>MRLNRGRLQKLGHAPDMWAWDSGLEKTHGNKMIAGSQTAVAPSHGMKTNRLNRHVDGRAAWREAEALGGAAVVHV</sequence>
<comment type="caution">
    <text evidence="1">The sequence shown here is derived from an EMBL/GenBank/DDBJ whole genome shotgun (WGS) entry which is preliminary data.</text>
</comment>
<evidence type="ECO:0000313" key="2">
    <source>
        <dbReference type="Proteomes" id="UP000314294"/>
    </source>
</evidence>
<dbReference type="AlphaFoldDB" id="A0A4Z2GCZ1"/>
<dbReference type="Proteomes" id="UP000314294">
    <property type="component" value="Unassembled WGS sequence"/>
</dbReference>
<proteinExistence type="predicted"/>
<protein>
    <submittedName>
        <fullName evidence="1">Uncharacterized protein</fullName>
    </submittedName>
</protein>
<gene>
    <name evidence="1" type="ORF">EYF80_038391</name>
</gene>
<name>A0A4Z2GCZ1_9TELE</name>
<organism evidence="1 2">
    <name type="scientific">Liparis tanakae</name>
    <name type="common">Tanaka's snailfish</name>
    <dbReference type="NCBI Taxonomy" id="230148"/>
    <lineage>
        <taxon>Eukaryota</taxon>
        <taxon>Metazoa</taxon>
        <taxon>Chordata</taxon>
        <taxon>Craniata</taxon>
        <taxon>Vertebrata</taxon>
        <taxon>Euteleostomi</taxon>
        <taxon>Actinopterygii</taxon>
        <taxon>Neopterygii</taxon>
        <taxon>Teleostei</taxon>
        <taxon>Neoteleostei</taxon>
        <taxon>Acanthomorphata</taxon>
        <taxon>Eupercaria</taxon>
        <taxon>Perciformes</taxon>
        <taxon>Cottioidei</taxon>
        <taxon>Cottales</taxon>
        <taxon>Liparidae</taxon>
        <taxon>Liparis</taxon>
    </lineage>
</organism>
<reference evidence="1 2" key="1">
    <citation type="submission" date="2019-03" db="EMBL/GenBank/DDBJ databases">
        <title>First draft genome of Liparis tanakae, snailfish: a comprehensive survey of snailfish specific genes.</title>
        <authorList>
            <person name="Kim W."/>
            <person name="Song I."/>
            <person name="Jeong J.-H."/>
            <person name="Kim D."/>
            <person name="Kim S."/>
            <person name="Ryu S."/>
            <person name="Song J.Y."/>
            <person name="Lee S.K."/>
        </authorList>
    </citation>
    <scope>NUCLEOTIDE SEQUENCE [LARGE SCALE GENOMIC DNA]</scope>
    <source>
        <tissue evidence="1">Muscle</tissue>
    </source>
</reference>
<accession>A0A4Z2GCZ1</accession>
<evidence type="ECO:0000313" key="1">
    <source>
        <dbReference type="EMBL" id="TNN51418.1"/>
    </source>
</evidence>
<keyword evidence="2" id="KW-1185">Reference proteome</keyword>